<accession>A0A8H6RLK2</accession>
<keyword evidence="2" id="KW-1133">Transmembrane helix</keyword>
<feature type="compositionally biased region" description="Basic and acidic residues" evidence="1">
    <location>
        <begin position="17"/>
        <end position="36"/>
    </location>
</feature>
<sequence length="314" mass="34950">MIQRRLPRIRSTIKRALSQDHDTTQRMSFIRHDSTRSHSPPPSYRTDDSETSEGHLEFSSLDPDMSPSRPSSSGSSTPAREEEDASGVRWKFAVAGFQILRLAEAEASISHENTNLVRSQYINGTACILKGLPAELTPAETLILREAIADFLAQEQTRDRQLVLRADPVLQSRHSTALQQQSVLHRVVAFATLHIFLVASFILPYVQMLLRQAYRFDRRHKISDRVFSHSVMAADKMGRGTMMIAGQICAMDDGRVGELMKVAGLYVVQGFGGGIYDGIGESLSAFGIRTEERPNIVASRDATSTRERPQSSSF</sequence>
<proteinExistence type="predicted"/>
<evidence type="ECO:0000256" key="1">
    <source>
        <dbReference type="SAM" id="MobiDB-lite"/>
    </source>
</evidence>
<evidence type="ECO:0000256" key="2">
    <source>
        <dbReference type="SAM" id="Phobius"/>
    </source>
</evidence>
<dbReference type="AlphaFoldDB" id="A0A8H6RLK2"/>
<gene>
    <name evidence="3" type="ORF">HII31_05830</name>
</gene>
<name>A0A8H6RLK2_9PEZI</name>
<feature type="compositionally biased region" description="Low complexity" evidence="1">
    <location>
        <begin position="59"/>
        <end position="78"/>
    </location>
</feature>
<keyword evidence="2" id="KW-0472">Membrane</keyword>
<dbReference type="EMBL" id="JABCIY010000104">
    <property type="protein sequence ID" value="KAF7192847.1"/>
    <property type="molecule type" value="Genomic_DNA"/>
</dbReference>
<feature type="region of interest" description="Disordered" evidence="1">
    <location>
        <begin position="16"/>
        <end position="85"/>
    </location>
</feature>
<evidence type="ECO:0000313" key="4">
    <source>
        <dbReference type="Proteomes" id="UP000660729"/>
    </source>
</evidence>
<organism evidence="3 4">
    <name type="scientific">Pseudocercospora fuligena</name>
    <dbReference type="NCBI Taxonomy" id="685502"/>
    <lineage>
        <taxon>Eukaryota</taxon>
        <taxon>Fungi</taxon>
        <taxon>Dikarya</taxon>
        <taxon>Ascomycota</taxon>
        <taxon>Pezizomycotina</taxon>
        <taxon>Dothideomycetes</taxon>
        <taxon>Dothideomycetidae</taxon>
        <taxon>Mycosphaerellales</taxon>
        <taxon>Mycosphaerellaceae</taxon>
        <taxon>Pseudocercospora</taxon>
    </lineage>
</organism>
<feature type="compositionally biased region" description="Basic and acidic residues" evidence="1">
    <location>
        <begin position="45"/>
        <end position="56"/>
    </location>
</feature>
<comment type="caution">
    <text evidence="3">The sequence shown here is derived from an EMBL/GenBank/DDBJ whole genome shotgun (WGS) entry which is preliminary data.</text>
</comment>
<dbReference type="Proteomes" id="UP000660729">
    <property type="component" value="Unassembled WGS sequence"/>
</dbReference>
<dbReference type="OrthoDB" id="190201at2759"/>
<feature type="transmembrane region" description="Helical" evidence="2">
    <location>
        <begin position="183"/>
        <end position="206"/>
    </location>
</feature>
<evidence type="ECO:0000313" key="3">
    <source>
        <dbReference type="EMBL" id="KAF7192847.1"/>
    </source>
</evidence>
<keyword evidence="2" id="KW-0812">Transmembrane</keyword>
<reference evidence="3" key="1">
    <citation type="submission" date="2020-04" db="EMBL/GenBank/DDBJ databases">
        <title>Draft genome resource of the tomato pathogen Pseudocercospora fuligena.</title>
        <authorList>
            <person name="Zaccaron A."/>
        </authorList>
    </citation>
    <scope>NUCLEOTIDE SEQUENCE</scope>
    <source>
        <strain evidence="3">PF001</strain>
    </source>
</reference>
<keyword evidence="4" id="KW-1185">Reference proteome</keyword>
<protein>
    <submittedName>
        <fullName evidence="3">Uncharacterized protein</fullName>
    </submittedName>
</protein>